<accession>A0AAN9T4Q6</accession>
<gene>
    <name evidence="1" type="ORF">V9T40_011024</name>
</gene>
<dbReference type="Gene3D" id="2.60.40.10">
    <property type="entry name" value="Immunoglobulins"/>
    <property type="match status" value="1"/>
</dbReference>
<evidence type="ECO:0000313" key="1">
    <source>
        <dbReference type="EMBL" id="KAK7573833.1"/>
    </source>
</evidence>
<evidence type="ECO:0008006" key="3">
    <source>
        <dbReference type="Google" id="ProtNLM"/>
    </source>
</evidence>
<comment type="caution">
    <text evidence="1">The sequence shown here is derived from an EMBL/GenBank/DDBJ whole genome shotgun (WGS) entry which is preliminary data.</text>
</comment>
<keyword evidence="2" id="KW-1185">Reference proteome</keyword>
<sequence length="186" mass="21115">MVTLTPRDVGLTAIPTGLMTTILRRPQDDEKAKVLIRWTPVKTTNKDELVIYIIEECHHYGKLFLPARLTKWSEWKRTSHTSAEYKNIGELGKWFQFRISAVNENGTLGPSVPSSPLYASSLPKVPRAPDSLKVSATSWGNGRLHLLLTWLKPESEAPIDRYKVTWSILKNLTLSEHHYTLPSVII</sequence>
<dbReference type="EMBL" id="JBBCAQ010000037">
    <property type="protein sequence ID" value="KAK7573833.1"/>
    <property type="molecule type" value="Genomic_DNA"/>
</dbReference>
<dbReference type="SUPFAM" id="SSF49265">
    <property type="entry name" value="Fibronectin type III"/>
    <property type="match status" value="1"/>
</dbReference>
<dbReference type="InterPro" id="IPR036116">
    <property type="entry name" value="FN3_sf"/>
</dbReference>
<protein>
    <recommendedName>
        <fullName evidence="3">Fibronectin type-III domain-containing protein</fullName>
    </recommendedName>
</protein>
<dbReference type="Proteomes" id="UP001367676">
    <property type="component" value="Unassembled WGS sequence"/>
</dbReference>
<dbReference type="InterPro" id="IPR013783">
    <property type="entry name" value="Ig-like_fold"/>
</dbReference>
<dbReference type="AlphaFoldDB" id="A0AAN9T4Q6"/>
<proteinExistence type="predicted"/>
<reference evidence="1 2" key="1">
    <citation type="submission" date="2024-03" db="EMBL/GenBank/DDBJ databases">
        <title>Adaptation during the transition from Ophiocordyceps entomopathogen to insect associate is accompanied by gene loss and intensified selection.</title>
        <authorList>
            <person name="Ward C.M."/>
            <person name="Onetto C.A."/>
            <person name="Borneman A.R."/>
        </authorList>
    </citation>
    <scope>NUCLEOTIDE SEQUENCE [LARGE SCALE GENOMIC DNA]</scope>
    <source>
        <strain evidence="1">AWRI1</strain>
        <tissue evidence="1">Single Adult Female</tissue>
    </source>
</reference>
<organism evidence="1 2">
    <name type="scientific">Parthenolecanium corni</name>
    <dbReference type="NCBI Taxonomy" id="536013"/>
    <lineage>
        <taxon>Eukaryota</taxon>
        <taxon>Metazoa</taxon>
        <taxon>Ecdysozoa</taxon>
        <taxon>Arthropoda</taxon>
        <taxon>Hexapoda</taxon>
        <taxon>Insecta</taxon>
        <taxon>Pterygota</taxon>
        <taxon>Neoptera</taxon>
        <taxon>Paraneoptera</taxon>
        <taxon>Hemiptera</taxon>
        <taxon>Sternorrhyncha</taxon>
        <taxon>Coccoidea</taxon>
        <taxon>Coccidae</taxon>
        <taxon>Parthenolecanium</taxon>
    </lineage>
</organism>
<evidence type="ECO:0000313" key="2">
    <source>
        <dbReference type="Proteomes" id="UP001367676"/>
    </source>
</evidence>
<name>A0AAN9T4Q6_9HEMI</name>